<dbReference type="AlphaFoldDB" id="A0A8J2NX53"/>
<gene>
    <name evidence="1" type="ORF">AFUS01_LOCUS12484</name>
</gene>
<keyword evidence="2" id="KW-1185">Reference proteome</keyword>
<feature type="non-terminal residue" evidence="1">
    <location>
        <position position="31"/>
    </location>
</feature>
<dbReference type="OrthoDB" id="414243at2759"/>
<feature type="non-terminal residue" evidence="1">
    <location>
        <position position="1"/>
    </location>
</feature>
<accession>A0A8J2NX53</accession>
<dbReference type="EMBL" id="CAJVCH010098763">
    <property type="protein sequence ID" value="CAG7723394.1"/>
    <property type="molecule type" value="Genomic_DNA"/>
</dbReference>
<sequence length="31" mass="3767">LADGIKEFFLLWTPFYFEEDEDEKKKLAENT</sequence>
<name>A0A8J2NX53_9HEXA</name>
<evidence type="ECO:0000313" key="1">
    <source>
        <dbReference type="EMBL" id="CAG7723394.1"/>
    </source>
</evidence>
<dbReference type="Proteomes" id="UP000708208">
    <property type="component" value="Unassembled WGS sequence"/>
</dbReference>
<comment type="caution">
    <text evidence="1">The sequence shown here is derived from an EMBL/GenBank/DDBJ whole genome shotgun (WGS) entry which is preliminary data.</text>
</comment>
<proteinExistence type="predicted"/>
<organism evidence="1 2">
    <name type="scientific">Allacma fusca</name>
    <dbReference type="NCBI Taxonomy" id="39272"/>
    <lineage>
        <taxon>Eukaryota</taxon>
        <taxon>Metazoa</taxon>
        <taxon>Ecdysozoa</taxon>
        <taxon>Arthropoda</taxon>
        <taxon>Hexapoda</taxon>
        <taxon>Collembola</taxon>
        <taxon>Symphypleona</taxon>
        <taxon>Sminthuridae</taxon>
        <taxon>Allacma</taxon>
    </lineage>
</organism>
<reference evidence="1" key="1">
    <citation type="submission" date="2021-06" db="EMBL/GenBank/DDBJ databases">
        <authorList>
            <person name="Hodson N. C."/>
            <person name="Mongue J. A."/>
            <person name="Jaron S. K."/>
        </authorList>
    </citation>
    <scope>NUCLEOTIDE SEQUENCE</scope>
</reference>
<protein>
    <submittedName>
        <fullName evidence="1">Uncharacterized protein</fullName>
    </submittedName>
</protein>
<evidence type="ECO:0000313" key="2">
    <source>
        <dbReference type="Proteomes" id="UP000708208"/>
    </source>
</evidence>